<dbReference type="InterPro" id="IPR003806">
    <property type="entry name" value="ATP-grasp_PylC-type"/>
</dbReference>
<dbReference type="InterPro" id="IPR011761">
    <property type="entry name" value="ATP-grasp"/>
</dbReference>
<dbReference type="GO" id="GO:0005524">
    <property type="term" value="F:ATP binding"/>
    <property type="evidence" value="ECO:0007669"/>
    <property type="project" value="UniProtKB-UniRule"/>
</dbReference>
<evidence type="ECO:0000313" key="4">
    <source>
        <dbReference type="Proteomes" id="UP000317093"/>
    </source>
</evidence>
<keyword evidence="1" id="KW-0547">Nucleotide-binding</keyword>
<evidence type="ECO:0000259" key="2">
    <source>
        <dbReference type="PROSITE" id="PS50975"/>
    </source>
</evidence>
<dbReference type="SUPFAM" id="SSF56059">
    <property type="entry name" value="Glutathione synthetase ATP-binding domain-like"/>
    <property type="match status" value="1"/>
</dbReference>
<dbReference type="GO" id="GO:0046872">
    <property type="term" value="F:metal ion binding"/>
    <property type="evidence" value="ECO:0007669"/>
    <property type="project" value="InterPro"/>
</dbReference>
<protein>
    <submittedName>
        <fullName evidence="3">ATP-grasp domain protein</fullName>
    </submittedName>
</protein>
<dbReference type="OrthoDB" id="1804072at2"/>
<accession>A0A518B0Y2</accession>
<evidence type="ECO:0000313" key="3">
    <source>
        <dbReference type="EMBL" id="QDU60641.1"/>
    </source>
</evidence>
<feature type="domain" description="ATP-grasp" evidence="2">
    <location>
        <begin position="61"/>
        <end position="287"/>
    </location>
</feature>
<sequence length="380" mass="41440">MDIKPTSRIVIVGASARGIAMSARRCGLEPIAFDLFADWDTSQIADTRCLPRDALAKTLRRETRSLAGLPLICGGGLENAPDLIEELSENLTLWGSCAASVREVRDPFSLTGAMAQAGIAMPGISIHPATMPTDGSWLQKPLRGTGGMGITPWRGRSLPEGTYGQQRIEGEPHAALFLLSATQTQLLGVTRQLLVEHRSEESSFRYGGSIGPVPLREASRQTLQRAGNVLGSEFGLRGIVGLDFVLDAEEVWPIEVNPRWTASVEVLERSLAFSGVALLERLFGNSELLDPPSRTTNPVIHGKRILFAPWRSRMRASAPCYHSAPDVDSPRWADIPPPGTIHDEGSPVLTHFVHGLDADECQERLREQESHLIAKWLEPA</sequence>
<keyword evidence="1" id="KW-0067">ATP-binding</keyword>
<dbReference type="Gene3D" id="3.30.470.20">
    <property type="entry name" value="ATP-grasp fold, B domain"/>
    <property type="match status" value="1"/>
</dbReference>
<dbReference type="AlphaFoldDB" id="A0A518B0Y2"/>
<name>A0A518B0Y2_9BACT</name>
<reference evidence="3 4" key="1">
    <citation type="submission" date="2019-02" db="EMBL/GenBank/DDBJ databases">
        <title>Deep-cultivation of Planctomycetes and their phenomic and genomic characterization uncovers novel biology.</title>
        <authorList>
            <person name="Wiegand S."/>
            <person name="Jogler M."/>
            <person name="Boedeker C."/>
            <person name="Pinto D."/>
            <person name="Vollmers J."/>
            <person name="Rivas-Marin E."/>
            <person name="Kohn T."/>
            <person name="Peeters S.H."/>
            <person name="Heuer A."/>
            <person name="Rast P."/>
            <person name="Oberbeckmann S."/>
            <person name="Bunk B."/>
            <person name="Jeske O."/>
            <person name="Meyerdierks A."/>
            <person name="Storesund J.E."/>
            <person name="Kallscheuer N."/>
            <person name="Luecker S."/>
            <person name="Lage O.M."/>
            <person name="Pohl T."/>
            <person name="Merkel B.J."/>
            <person name="Hornburger P."/>
            <person name="Mueller R.-W."/>
            <person name="Bruemmer F."/>
            <person name="Labrenz M."/>
            <person name="Spormann A.M."/>
            <person name="Op den Camp H."/>
            <person name="Overmann J."/>
            <person name="Amann R."/>
            <person name="Jetten M.S.M."/>
            <person name="Mascher T."/>
            <person name="Medema M.H."/>
            <person name="Devos D.P."/>
            <person name="Kaster A.-K."/>
            <person name="Ovreas L."/>
            <person name="Rohde M."/>
            <person name="Galperin M.Y."/>
            <person name="Jogler C."/>
        </authorList>
    </citation>
    <scope>NUCLEOTIDE SEQUENCE [LARGE SCALE GENOMIC DNA]</scope>
    <source>
        <strain evidence="3 4">Pan216</strain>
    </source>
</reference>
<evidence type="ECO:0000256" key="1">
    <source>
        <dbReference type="PROSITE-ProRule" id="PRU00409"/>
    </source>
</evidence>
<keyword evidence="4" id="KW-1185">Reference proteome</keyword>
<organism evidence="3 4">
    <name type="scientific">Kolteria novifilia</name>
    <dbReference type="NCBI Taxonomy" id="2527975"/>
    <lineage>
        <taxon>Bacteria</taxon>
        <taxon>Pseudomonadati</taxon>
        <taxon>Planctomycetota</taxon>
        <taxon>Planctomycetia</taxon>
        <taxon>Kolteriales</taxon>
        <taxon>Kolteriaceae</taxon>
        <taxon>Kolteria</taxon>
    </lineage>
</organism>
<proteinExistence type="predicted"/>
<dbReference type="EMBL" id="CP036279">
    <property type="protein sequence ID" value="QDU60641.1"/>
    <property type="molecule type" value="Genomic_DNA"/>
</dbReference>
<dbReference type="Proteomes" id="UP000317093">
    <property type="component" value="Chromosome"/>
</dbReference>
<gene>
    <name evidence="3" type="ORF">Pan216_14880</name>
</gene>
<dbReference type="RefSeq" id="WP_145256798.1">
    <property type="nucleotide sequence ID" value="NZ_CP036279.1"/>
</dbReference>
<dbReference type="PROSITE" id="PS50975">
    <property type="entry name" value="ATP_GRASP"/>
    <property type="match status" value="1"/>
</dbReference>
<dbReference type="KEGG" id="knv:Pan216_14880"/>
<dbReference type="Pfam" id="PF02655">
    <property type="entry name" value="ATP-grasp_3"/>
    <property type="match status" value="1"/>
</dbReference>